<gene>
    <name evidence="1" type="ORF">D9613_012023</name>
</gene>
<dbReference type="EMBL" id="JAACJL010000060">
    <property type="protein sequence ID" value="KAF4609672.1"/>
    <property type="molecule type" value="Genomic_DNA"/>
</dbReference>
<accession>A0A8H4VHS4</accession>
<evidence type="ECO:0000313" key="1">
    <source>
        <dbReference type="EMBL" id="KAF4609672.1"/>
    </source>
</evidence>
<dbReference type="AlphaFoldDB" id="A0A8H4VHS4"/>
<dbReference type="Proteomes" id="UP000521872">
    <property type="component" value="Unassembled WGS sequence"/>
</dbReference>
<keyword evidence="2" id="KW-1185">Reference proteome</keyword>
<name>A0A8H4VHS4_9AGAR</name>
<reference evidence="1 2" key="1">
    <citation type="submission" date="2019-12" db="EMBL/GenBank/DDBJ databases">
        <authorList>
            <person name="Floudas D."/>
            <person name="Bentzer J."/>
            <person name="Ahren D."/>
            <person name="Johansson T."/>
            <person name="Persson P."/>
            <person name="Tunlid A."/>
        </authorList>
    </citation>
    <scope>NUCLEOTIDE SEQUENCE [LARGE SCALE GENOMIC DNA]</scope>
    <source>
        <strain evidence="1 2">CBS 102.39</strain>
    </source>
</reference>
<protein>
    <recommendedName>
        <fullName evidence="3">F-box domain-containing protein</fullName>
    </recommendedName>
</protein>
<proteinExistence type="predicted"/>
<evidence type="ECO:0000313" key="2">
    <source>
        <dbReference type="Proteomes" id="UP000521872"/>
    </source>
</evidence>
<sequence>MYADRWLVALPVRAGSRRDDPVADEAHCEAGTDRARQSGPTVSTSLGCTNMLTDTPRPHEDLAHEKIHTSRILRRSVSRRRSKVEELFSTLCWAKLVLKLRGSILAFFEHPDSDQCDADIIKLLHINRAWRRVALDTRDIWSSIYLFNPSEKVLAKFDAWFLILENLVRKKDALINILQLESSNRCMTELALHKIFGILDQIQDLELTLPWCTVDMFPQQTMVGSSSFCGD</sequence>
<evidence type="ECO:0008006" key="3">
    <source>
        <dbReference type="Google" id="ProtNLM"/>
    </source>
</evidence>
<comment type="caution">
    <text evidence="1">The sequence shown here is derived from an EMBL/GenBank/DDBJ whole genome shotgun (WGS) entry which is preliminary data.</text>
</comment>
<organism evidence="1 2">
    <name type="scientific">Agrocybe pediades</name>
    <dbReference type="NCBI Taxonomy" id="84607"/>
    <lineage>
        <taxon>Eukaryota</taxon>
        <taxon>Fungi</taxon>
        <taxon>Dikarya</taxon>
        <taxon>Basidiomycota</taxon>
        <taxon>Agaricomycotina</taxon>
        <taxon>Agaricomycetes</taxon>
        <taxon>Agaricomycetidae</taxon>
        <taxon>Agaricales</taxon>
        <taxon>Agaricineae</taxon>
        <taxon>Strophariaceae</taxon>
        <taxon>Agrocybe</taxon>
    </lineage>
</organism>